<name>A0A0R3TGZ0_RODNA</name>
<gene>
    <name evidence="1" type="ORF">HNAJ_LOCUS6326</name>
</gene>
<evidence type="ECO:0000313" key="1">
    <source>
        <dbReference type="EMBL" id="VDO02186.1"/>
    </source>
</evidence>
<keyword evidence="2" id="KW-1185">Reference proteome</keyword>
<reference evidence="1 2" key="2">
    <citation type="submission" date="2018-11" db="EMBL/GenBank/DDBJ databases">
        <authorList>
            <consortium name="Pathogen Informatics"/>
        </authorList>
    </citation>
    <scope>NUCLEOTIDE SEQUENCE [LARGE SCALE GENOMIC DNA]</scope>
</reference>
<proteinExistence type="predicted"/>
<evidence type="ECO:0000313" key="3">
    <source>
        <dbReference type="WBParaSite" id="HNAJ_0000633101-mRNA-1"/>
    </source>
</evidence>
<dbReference type="OrthoDB" id="6238737at2759"/>
<dbReference type="WBParaSite" id="HNAJ_0000633101-mRNA-1">
    <property type="protein sequence ID" value="HNAJ_0000633101-mRNA-1"/>
    <property type="gene ID" value="HNAJ_0000633101"/>
</dbReference>
<protein>
    <submittedName>
        <fullName evidence="3">Exostosin domain-containing protein</fullName>
    </submittedName>
</protein>
<sequence>MYQTFHIACWGVPSRNHVENERFPIAVHKASESISVAYRPTDDKITSTASKKGAMLFKHVGHRLFSRGSSQDSGSVIELVCNSCYAGLPEVYLLHEGCEVIGEDLQSSRLIKNAGIPMVLPPTMAKLGAPIPTELLKILGVKNLPRAVIPTHIHRSQLLLPIPLSTSLKEEVFSRRHRNPFGQIISTHENSPILSWKTYPASTKKSVCFLSAVSPSLPSYFVRTLEKLGLSTEYPLKALTE</sequence>
<evidence type="ECO:0000313" key="2">
    <source>
        <dbReference type="Proteomes" id="UP000278807"/>
    </source>
</evidence>
<organism evidence="3">
    <name type="scientific">Rodentolepis nana</name>
    <name type="common">Dwarf tapeworm</name>
    <name type="synonym">Hymenolepis nana</name>
    <dbReference type="NCBI Taxonomy" id="102285"/>
    <lineage>
        <taxon>Eukaryota</taxon>
        <taxon>Metazoa</taxon>
        <taxon>Spiralia</taxon>
        <taxon>Lophotrochozoa</taxon>
        <taxon>Platyhelminthes</taxon>
        <taxon>Cestoda</taxon>
        <taxon>Eucestoda</taxon>
        <taxon>Cyclophyllidea</taxon>
        <taxon>Hymenolepididae</taxon>
        <taxon>Rodentolepis</taxon>
    </lineage>
</organism>
<accession>A0A0R3TGZ0</accession>
<reference evidence="3" key="1">
    <citation type="submission" date="2017-02" db="UniProtKB">
        <authorList>
            <consortium name="WormBaseParasite"/>
        </authorList>
    </citation>
    <scope>IDENTIFICATION</scope>
</reference>
<dbReference type="Proteomes" id="UP000278807">
    <property type="component" value="Unassembled WGS sequence"/>
</dbReference>
<dbReference type="EMBL" id="UZAE01006694">
    <property type="protein sequence ID" value="VDO02186.1"/>
    <property type="molecule type" value="Genomic_DNA"/>
</dbReference>
<dbReference type="AlphaFoldDB" id="A0A0R3TGZ0"/>